<dbReference type="SMART" id="SM00493">
    <property type="entry name" value="TOPRIM"/>
    <property type="match status" value="1"/>
</dbReference>
<dbReference type="PANTHER" id="PTHR39156">
    <property type="entry name" value="RIBONUCLEASE M5"/>
    <property type="match status" value="1"/>
</dbReference>
<evidence type="ECO:0000313" key="3">
    <source>
        <dbReference type="Proteomes" id="UP001596528"/>
    </source>
</evidence>
<dbReference type="PROSITE" id="PS50880">
    <property type="entry name" value="TOPRIM"/>
    <property type="match status" value="1"/>
</dbReference>
<accession>A0ABW2V164</accession>
<dbReference type="Pfam" id="PF01751">
    <property type="entry name" value="Toprim"/>
    <property type="match status" value="1"/>
</dbReference>
<organism evidence="2 3">
    <name type="scientific">Paenibacillus thermoaerophilus</name>
    <dbReference type="NCBI Taxonomy" id="1215385"/>
    <lineage>
        <taxon>Bacteria</taxon>
        <taxon>Bacillati</taxon>
        <taxon>Bacillota</taxon>
        <taxon>Bacilli</taxon>
        <taxon>Bacillales</taxon>
        <taxon>Paenibacillaceae</taxon>
        <taxon>Paenibacillus</taxon>
    </lineage>
</organism>
<reference evidence="3" key="1">
    <citation type="journal article" date="2019" name="Int. J. Syst. Evol. Microbiol.">
        <title>The Global Catalogue of Microorganisms (GCM) 10K type strain sequencing project: providing services to taxonomists for standard genome sequencing and annotation.</title>
        <authorList>
            <consortium name="The Broad Institute Genomics Platform"/>
            <consortium name="The Broad Institute Genome Sequencing Center for Infectious Disease"/>
            <person name="Wu L."/>
            <person name="Ma J."/>
        </authorList>
    </citation>
    <scope>NUCLEOTIDE SEQUENCE [LARGE SCALE GENOMIC DNA]</scope>
    <source>
        <strain evidence="3">JCM 18657</strain>
    </source>
</reference>
<evidence type="ECO:0000259" key="1">
    <source>
        <dbReference type="PROSITE" id="PS50880"/>
    </source>
</evidence>
<dbReference type="Proteomes" id="UP001596528">
    <property type="component" value="Unassembled WGS sequence"/>
</dbReference>
<feature type="domain" description="Toprim" evidence="1">
    <location>
        <begin position="11"/>
        <end position="95"/>
    </location>
</feature>
<dbReference type="EMBL" id="JBHTGQ010000018">
    <property type="protein sequence ID" value="MFC7749896.1"/>
    <property type="molecule type" value="Genomic_DNA"/>
</dbReference>
<evidence type="ECO:0000313" key="2">
    <source>
        <dbReference type="EMBL" id="MFC7749896.1"/>
    </source>
</evidence>
<proteinExistence type="predicted"/>
<dbReference type="InterPro" id="IPR006171">
    <property type="entry name" value="TOPRIM_dom"/>
</dbReference>
<dbReference type="Gene3D" id="3.40.1360.10">
    <property type="match status" value="1"/>
</dbReference>
<gene>
    <name evidence="2" type="ORF">ACFQWB_08075</name>
</gene>
<sequence>MQSIVEGSALACAIIVEGKNDRSRLRRLLSEDVLILCTYGSLSGERIEKLRREVGDRELYLFLDNDASGRKIRGLLRDTFPDAVQIYTRRGYAGVEGTPDEYIIQQLEKAGLEEFIIYPDPPGNLIY</sequence>
<dbReference type="PANTHER" id="PTHR39156:SF2">
    <property type="entry name" value="DNA PRIMASE (BACTERIAL TYPE) AND SMALL PRIMASE-LIKE PROTEINS"/>
    <property type="match status" value="1"/>
</dbReference>
<keyword evidence="3" id="KW-1185">Reference proteome</keyword>
<dbReference type="SUPFAM" id="SSF110455">
    <property type="entry name" value="Toprim domain"/>
    <property type="match status" value="1"/>
</dbReference>
<dbReference type="RefSeq" id="WP_379252713.1">
    <property type="nucleotide sequence ID" value="NZ_JBHTGQ010000018.1"/>
</dbReference>
<comment type="caution">
    <text evidence="2">The sequence shown here is derived from an EMBL/GenBank/DDBJ whole genome shotgun (WGS) entry which is preliminary data.</text>
</comment>
<protein>
    <submittedName>
        <fullName evidence="2">Toprim domain-containing protein</fullName>
    </submittedName>
</protein>
<name>A0ABW2V164_9BACL</name>